<keyword evidence="1" id="KW-0472">Membrane</keyword>
<reference evidence="2 3" key="1">
    <citation type="journal article" date="2019" name="Emerg. Microbes Infect.">
        <title>Comprehensive subspecies identification of 175 nontuberculous mycobacteria species based on 7547 genomic profiles.</title>
        <authorList>
            <person name="Matsumoto Y."/>
            <person name="Kinjo T."/>
            <person name="Motooka D."/>
            <person name="Nabeya D."/>
            <person name="Jung N."/>
            <person name="Uechi K."/>
            <person name="Horii T."/>
            <person name="Iida T."/>
            <person name="Fujita J."/>
            <person name="Nakamura S."/>
        </authorList>
    </citation>
    <scope>NUCLEOTIDE SEQUENCE [LARGE SCALE GENOMIC DNA]</scope>
    <source>
        <strain evidence="2 3">JCM 18565</strain>
    </source>
</reference>
<keyword evidence="3" id="KW-1185">Reference proteome</keyword>
<comment type="caution">
    <text evidence="2">The sequence shown here is derived from an EMBL/GenBank/DDBJ whole genome shotgun (WGS) entry which is preliminary data.</text>
</comment>
<evidence type="ECO:0008006" key="4">
    <source>
        <dbReference type="Google" id="ProtNLM"/>
    </source>
</evidence>
<name>A0ABQ1BXX5_9MYCO</name>
<evidence type="ECO:0000256" key="1">
    <source>
        <dbReference type="SAM" id="Phobius"/>
    </source>
</evidence>
<evidence type="ECO:0000313" key="2">
    <source>
        <dbReference type="EMBL" id="GFG77014.1"/>
    </source>
</evidence>
<keyword evidence="1" id="KW-1133">Transmembrane helix</keyword>
<organism evidence="2 3">
    <name type="scientific">Mycobacterium paragordonae</name>
    <dbReference type="NCBI Taxonomy" id="1389713"/>
    <lineage>
        <taxon>Bacteria</taxon>
        <taxon>Bacillati</taxon>
        <taxon>Actinomycetota</taxon>
        <taxon>Actinomycetes</taxon>
        <taxon>Mycobacteriales</taxon>
        <taxon>Mycobacteriaceae</taxon>
        <taxon>Mycobacterium</taxon>
    </lineage>
</organism>
<dbReference type="Proteomes" id="UP000465240">
    <property type="component" value="Unassembled WGS sequence"/>
</dbReference>
<sequence>MANPSLTCWGENVSHRQLFIGAAGLILGVIGLAALWFPVYLDQFDHYGMQISCGDGLGFHLAMAHADSAAAQCGTAMLVRRVWAIPTVAIGGVMVTWFVMKWAQTEREPA</sequence>
<evidence type="ECO:0000313" key="3">
    <source>
        <dbReference type="Proteomes" id="UP000465240"/>
    </source>
</evidence>
<gene>
    <name evidence="2" type="ORF">MPRG_02900</name>
</gene>
<dbReference type="EMBL" id="BLKX01000001">
    <property type="protein sequence ID" value="GFG77014.1"/>
    <property type="molecule type" value="Genomic_DNA"/>
</dbReference>
<protein>
    <recommendedName>
        <fullName evidence="4">Transmembrane protein</fullName>
    </recommendedName>
</protein>
<feature type="transmembrane region" description="Helical" evidence="1">
    <location>
        <begin position="20"/>
        <end position="41"/>
    </location>
</feature>
<proteinExistence type="predicted"/>
<keyword evidence="1" id="KW-0812">Transmembrane</keyword>
<feature type="transmembrane region" description="Helical" evidence="1">
    <location>
        <begin position="82"/>
        <end position="100"/>
    </location>
</feature>
<accession>A0ABQ1BXX5</accession>